<dbReference type="Proteomes" id="UP001516400">
    <property type="component" value="Unassembled WGS sequence"/>
</dbReference>
<dbReference type="EMBL" id="JABFTP020000124">
    <property type="protein sequence ID" value="KAL3279413.1"/>
    <property type="molecule type" value="Genomic_DNA"/>
</dbReference>
<proteinExistence type="predicted"/>
<evidence type="ECO:0000313" key="1">
    <source>
        <dbReference type="EMBL" id="KAL3279413.1"/>
    </source>
</evidence>
<gene>
    <name evidence="1" type="ORF">HHI36_016924</name>
</gene>
<organism evidence="1 2">
    <name type="scientific">Cryptolaemus montrouzieri</name>
    <dbReference type="NCBI Taxonomy" id="559131"/>
    <lineage>
        <taxon>Eukaryota</taxon>
        <taxon>Metazoa</taxon>
        <taxon>Ecdysozoa</taxon>
        <taxon>Arthropoda</taxon>
        <taxon>Hexapoda</taxon>
        <taxon>Insecta</taxon>
        <taxon>Pterygota</taxon>
        <taxon>Neoptera</taxon>
        <taxon>Endopterygota</taxon>
        <taxon>Coleoptera</taxon>
        <taxon>Polyphaga</taxon>
        <taxon>Cucujiformia</taxon>
        <taxon>Coccinelloidea</taxon>
        <taxon>Coccinellidae</taxon>
        <taxon>Scymninae</taxon>
        <taxon>Scymnini</taxon>
        <taxon>Cryptolaemus</taxon>
    </lineage>
</organism>
<comment type="caution">
    <text evidence="1">The sequence shown here is derived from an EMBL/GenBank/DDBJ whole genome shotgun (WGS) entry which is preliminary data.</text>
</comment>
<protein>
    <submittedName>
        <fullName evidence="1">Uncharacterized protein</fullName>
    </submittedName>
</protein>
<reference evidence="1 2" key="1">
    <citation type="journal article" date="2021" name="BMC Biol.">
        <title>Horizontally acquired antibacterial genes associated with adaptive radiation of ladybird beetles.</title>
        <authorList>
            <person name="Li H.S."/>
            <person name="Tang X.F."/>
            <person name="Huang Y.H."/>
            <person name="Xu Z.Y."/>
            <person name="Chen M.L."/>
            <person name="Du X.Y."/>
            <person name="Qiu B.Y."/>
            <person name="Chen P.T."/>
            <person name="Zhang W."/>
            <person name="Slipinski A."/>
            <person name="Escalona H.E."/>
            <person name="Waterhouse R.M."/>
            <person name="Zwick A."/>
            <person name="Pang H."/>
        </authorList>
    </citation>
    <scope>NUCLEOTIDE SEQUENCE [LARGE SCALE GENOMIC DNA]</scope>
    <source>
        <strain evidence="1">SYSU2018</strain>
    </source>
</reference>
<accession>A0ABD2NL61</accession>
<sequence length="169" mass="19437">MEIEATVSSAETDKATNRVMKKTTFSDVVKNSVVPTNLNSMTLNFDIDKYDSSVMKKAQFKTIKWLITGASKSTTIKVKQKKLFLFVSRINPDTTTEDFSEMVRINIPEAVCESLKSKHPTMYSLFKVTIDEASFERGEFRTSQGREYVARWSTYQKFFQKAILMRDPN</sequence>
<evidence type="ECO:0000313" key="2">
    <source>
        <dbReference type="Proteomes" id="UP001516400"/>
    </source>
</evidence>
<name>A0ABD2NL61_9CUCU</name>
<keyword evidence="2" id="KW-1185">Reference proteome</keyword>
<dbReference type="AlphaFoldDB" id="A0ABD2NL61"/>